<evidence type="ECO:0000313" key="4">
    <source>
        <dbReference type="WBParaSite" id="TASK_0000257101-mRNA-1"/>
    </source>
</evidence>
<reference evidence="2 3" key="2">
    <citation type="submission" date="2018-11" db="EMBL/GenBank/DDBJ databases">
        <authorList>
            <consortium name="Pathogen Informatics"/>
        </authorList>
    </citation>
    <scope>NUCLEOTIDE SEQUENCE [LARGE SCALE GENOMIC DNA]</scope>
</reference>
<proteinExistence type="predicted"/>
<name>A0A0R3VYS7_TAEAS</name>
<dbReference type="WBParaSite" id="TASK_0000257101-mRNA-1">
    <property type="protein sequence ID" value="TASK_0000257101-mRNA-1"/>
    <property type="gene ID" value="TASK_0000257101"/>
</dbReference>
<evidence type="ECO:0000256" key="1">
    <source>
        <dbReference type="SAM" id="Phobius"/>
    </source>
</evidence>
<sequence length="111" mass="12326">MLGTCSLLSATNAGFYFHNIIVPLVHLIYLFRNDCFKPQDQAEKERTSGQSLPPMLIPLLHLGADTPVYLATLPKGTTEPYGHFVSERQIVDVDQEFPPLGQSNPVKKSQS</sequence>
<reference evidence="4" key="1">
    <citation type="submission" date="2017-02" db="UniProtKB">
        <authorList>
            <consortium name="WormBaseParasite"/>
        </authorList>
    </citation>
    <scope>IDENTIFICATION</scope>
</reference>
<dbReference type="Proteomes" id="UP000282613">
    <property type="component" value="Unassembled WGS sequence"/>
</dbReference>
<organism evidence="4">
    <name type="scientific">Taenia asiatica</name>
    <name type="common">Asian tapeworm</name>
    <dbReference type="NCBI Taxonomy" id="60517"/>
    <lineage>
        <taxon>Eukaryota</taxon>
        <taxon>Metazoa</taxon>
        <taxon>Spiralia</taxon>
        <taxon>Lophotrochozoa</taxon>
        <taxon>Platyhelminthes</taxon>
        <taxon>Cestoda</taxon>
        <taxon>Eucestoda</taxon>
        <taxon>Cyclophyllidea</taxon>
        <taxon>Taeniidae</taxon>
        <taxon>Taenia</taxon>
    </lineage>
</organism>
<evidence type="ECO:0000313" key="3">
    <source>
        <dbReference type="Proteomes" id="UP000282613"/>
    </source>
</evidence>
<feature type="transmembrane region" description="Helical" evidence="1">
    <location>
        <begin position="13"/>
        <end position="31"/>
    </location>
</feature>
<dbReference type="STRING" id="60517.A0A0R3VYS7"/>
<keyword evidence="3" id="KW-1185">Reference proteome</keyword>
<dbReference type="OrthoDB" id="10516188at2759"/>
<dbReference type="EMBL" id="UYRS01002072">
    <property type="protein sequence ID" value="VDK25542.1"/>
    <property type="molecule type" value="Genomic_DNA"/>
</dbReference>
<keyword evidence="1" id="KW-0812">Transmembrane</keyword>
<keyword evidence="1" id="KW-1133">Transmembrane helix</keyword>
<accession>A0A0R3VYS7</accession>
<gene>
    <name evidence="2" type="ORF">TASK_LOCUS2572</name>
</gene>
<protein>
    <submittedName>
        <fullName evidence="4">RPN2_C domain-containing protein</fullName>
    </submittedName>
</protein>
<dbReference type="AlphaFoldDB" id="A0A0R3VYS7"/>
<evidence type="ECO:0000313" key="2">
    <source>
        <dbReference type="EMBL" id="VDK25542.1"/>
    </source>
</evidence>
<keyword evidence="1" id="KW-0472">Membrane</keyword>